<protein>
    <submittedName>
        <fullName evidence="1">Uncharacterized protein</fullName>
    </submittedName>
</protein>
<accession>A0A5B6X071</accession>
<comment type="caution">
    <text evidence="1">The sequence shown here is derived from an EMBL/GenBank/DDBJ whole genome shotgun (WGS) entry which is preliminary data.</text>
</comment>
<reference evidence="2" key="1">
    <citation type="journal article" date="2019" name="Plant Biotechnol. J.">
        <title>Genome sequencing of the Australian wild diploid species Gossypium australe highlights disease resistance and delayed gland morphogenesis.</title>
        <authorList>
            <person name="Cai Y."/>
            <person name="Cai X."/>
            <person name="Wang Q."/>
            <person name="Wang P."/>
            <person name="Zhang Y."/>
            <person name="Cai C."/>
            <person name="Xu Y."/>
            <person name="Wang K."/>
            <person name="Zhou Z."/>
            <person name="Wang C."/>
            <person name="Geng S."/>
            <person name="Li B."/>
            <person name="Dong Q."/>
            <person name="Hou Y."/>
            <person name="Wang H."/>
            <person name="Ai P."/>
            <person name="Liu Z."/>
            <person name="Yi F."/>
            <person name="Sun M."/>
            <person name="An G."/>
            <person name="Cheng J."/>
            <person name="Zhang Y."/>
            <person name="Shi Q."/>
            <person name="Xie Y."/>
            <person name="Shi X."/>
            <person name="Chang Y."/>
            <person name="Huang F."/>
            <person name="Chen Y."/>
            <person name="Hong S."/>
            <person name="Mi L."/>
            <person name="Sun Q."/>
            <person name="Zhang L."/>
            <person name="Zhou B."/>
            <person name="Peng R."/>
            <person name="Zhang X."/>
            <person name="Liu F."/>
        </authorList>
    </citation>
    <scope>NUCLEOTIDE SEQUENCE [LARGE SCALE GENOMIC DNA]</scope>
    <source>
        <strain evidence="2">cv. PA1801</strain>
    </source>
</reference>
<dbReference type="Proteomes" id="UP000325315">
    <property type="component" value="Unassembled WGS sequence"/>
</dbReference>
<evidence type="ECO:0000313" key="2">
    <source>
        <dbReference type="Proteomes" id="UP000325315"/>
    </source>
</evidence>
<keyword evidence="2" id="KW-1185">Reference proteome</keyword>
<sequence>MNISHGNSMGYPRDEFENASYVYCGDVFSNCPSNLTSIYYMRNQNSHGSQLNSYDSSWMHHPNFSWSNQRAYMKRNDVAFRKLENQVGQMVNELRSRPQGTILSDIENPINVVKNTAKLLL</sequence>
<gene>
    <name evidence="1" type="ORF">EPI10_031386</name>
</gene>
<name>A0A5B6X071_9ROSI</name>
<dbReference type="OrthoDB" id="1750494at2759"/>
<evidence type="ECO:0000313" key="1">
    <source>
        <dbReference type="EMBL" id="KAA3487570.1"/>
    </source>
</evidence>
<dbReference type="EMBL" id="SMMG02000001">
    <property type="protein sequence ID" value="KAA3487570.1"/>
    <property type="molecule type" value="Genomic_DNA"/>
</dbReference>
<dbReference type="AlphaFoldDB" id="A0A5B6X071"/>
<organism evidence="1 2">
    <name type="scientific">Gossypium australe</name>
    <dbReference type="NCBI Taxonomy" id="47621"/>
    <lineage>
        <taxon>Eukaryota</taxon>
        <taxon>Viridiplantae</taxon>
        <taxon>Streptophyta</taxon>
        <taxon>Embryophyta</taxon>
        <taxon>Tracheophyta</taxon>
        <taxon>Spermatophyta</taxon>
        <taxon>Magnoliopsida</taxon>
        <taxon>eudicotyledons</taxon>
        <taxon>Gunneridae</taxon>
        <taxon>Pentapetalae</taxon>
        <taxon>rosids</taxon>
        <taxon>malvids</taxon>
        <taxon>Malvales</taxon>
        <taxon>Malvaceae</taxon>
        <taxon>Malvoideae</taxon>
        <taxon>Gossypium</taxon>
    </lineage>
</organism>
<proteinExistence type="predicted"/>